<evidence type="ECO:0000313" key="12">
    <source>
        <dbReference type="Proteomes" id="UP001458880"/>
    </source>
</evidence>
<proteinExistence type="predicted"/>
<dbReference type="Pfam" id="PF02949">
    <property type="entry name" value="7tm_6"/>
    <property type="match status" value="1"/>
</dbReference>
<dbReference type="PANTHER" id="PTHR21137:SF35">
    <property type="entry name" value="ODORANT RECEPTOR 19A-RELATED"/>
    <property type="match status" value="1"/>
</dbReference>
<gene>
    <name evidence="11" type="ORF">QE152_g14014</name>
</gene>
<evidence type="ECO:0000256" key="1">
    <source>
        <dbReference type="ARBA" id="ARBA00004651"/>
    </source>
</evidence>
<keyword evidence="3" id="KW-0716">Sensory transduction</keyword>
<dbReference type="GO" id="GO:0007165">
    <property type="term" value="P:signal transduction"/>
    <property type="evidence" value="ECO:0007669"/>
    <property type="project" value="UniProtKB-KW"/>
</dbReference>
<dbReference type="Proteomes" id="UP001458880">
    <property type="component" value="Unassembled WGS sequence"/>
</dbReference>
<keyword evidence="4 10" id="KW-0812">Transmembrane</keyword>
<accession>A0AAW1LC60</accession>
<evidence type="ECO:0000256" key="9">
    <source>
        <dbReference type="ARBA" id="ARBA00023224"/>
    </source>
</evidence>
<dbReference type="GO" id="GO:0005886">
    <property type="term" value="C:plasma membrane"/>
    <property type="evidence" value="ECO:0007669"/>
    <property type="project" value="UniProtKB-SubCell"/>
</dbReference>
<keyword evidence="12" id="KW-1185">Reference proteome</keyword>
<evidence type="ECO:0000256" key="6">
    <source>
        <dbReference type="ARBA" id="ARBA00022989"/>
    </source>
</evidence>
<evidence type="ECO:0000256" key="7">
    <source>
        <dbReference type="ARBA" id="ARBA00023136"/>
    </source>
</evidence>
<comment type="subcellular location">
    <subcellularLocation>
        <location evidence="1">Cell membrane</location>
        <topology evidence="1">Multi-pass membrane protein</topology>
    </subcellularLocation>
</comment>
<sequence length="75" mass="8779">MLSCSDSGKIVESCYLSNWYELNLKSQKFLIILMERAKRPLAMHLYKLVFLSLESLAVIVQWSYSLFALIRAKYN</sequence>
<dbReference type="GO" id="GO:0005549">
    <property type="term" value="F:odorant binding"/>
    <property type="evidence" value="ECO:0007669"/>
    <property type="project" value="InterPro"/>
</dbReference>
<evidence type="ECO:0000256" key="4">
    <source>
        <dbReference type="ARBA" id="ARBA00022692"/>
    </source>
</evidence>
<keyword evidence="6 10" id="KW-1133">Transmembrane helix</keyword>
<dbReference type="GO" id="GO:0004984">
    <property type="term" value="F:olfactory receptor activity"/>
    <property type="evidence" value="ECO:0007669"/>
    <property type="project" value="InterPro"/>
</dbReference>
<comment type="caution">
    <text evidence="11">The sequence shown here is derived from an EMBL/GenBank/DDBJ whole genome shotgun (WGS) entry which is preliminary data.</text>
</comment>
<keyword evidence="9" id="KW-0807">Transducer</keyword>
<evidence type="ECO:0000313" key="11">
    <source>
        <dbReference type="EMBL" id="KAK9731036.1"/>
    </source>
</evidence>
<evidence type="ECO:0000256" key="3">
    <source>
        <dbReference type="ARBA" id="ARBA00022606"/>
    </source>
</evidence>
<evidence type="ECO:0000256" key="8">
    <source>
        <dbReference type="ARBA" id="ARBA00023170"/>
    </source>
</evidence>
<dbReference type="InterPro" id="IPR004117">
    <property type="entry name" value="7tm6_olfct_rcpt"/>
</dbReference>
<organism evidence="11 12">
    <name type="scientific">Popillia japonica</name>
    <name type="common">Japanese beetle</name>
    <dbReference type="NCBI Taxonomy" id="7064"/>
    <lineage>
        <taxon>Eukaryota</taxon>
        <taxon>Metazoa</taxon>
        <taxon>Ecdysozoa</taxon>
        <taxon>Arthropoda</taxon>
        <taxon>Hexapoda</taxon>
        <taxon>Insecta</taxon>
        <taxon>Pterygota</taxon>
        <taxon>Neoptera</taxon>
        <taxon>Endopterygota</taxon>
        <taxon>Coleoptera</taxon>
        <taxon>Polyphaga</taxon>
        <taxon>Scarabaeiformia</taxon>
        <taxon>Scarabaeidae</taxon>
        <taxon>Rutelinae</taxon>
        <taxon>Popillia</taxon>
    </lineage>
</organism>
<keyword evidence="5" id="KW-0552">Olfaction</keyword>
<dbReference type="PANTHER" id="PTHR21137">
    <property type="entry name" value="ODORANT RECEPTOR"/>
    <property type="match status" value="1"/>
</dbReference>
<evidence type="ECO:0000256" key="5">
    <source>
        <dbReference type="ARBA" id="ARBA00022725"/>
    </source>
</evidence>
<keyword evidence="8 11" id="KW-0675">Receptor</keyword>
<feature type="transmembrane region" description="Helical" evidence="10">
    <location>
        <begin position="48"/>
        <end position="70"/>
    </location>
</feature>
<protein>
    <submittedName>
        <fullName evidence="11">7tm Odorant receptor</fullName>
    </submittedName>
</protein>
<dbReference type="EMBL" id="JASPKY010000138">
    <property type="protein sequence ID" value="KAK9731036.1"/>
    <property type="molecule type" value="Genomic_DNA"/>
</dbReference>
<evidence type="ECO:0000256" key="2">
    <source>
        <dbReference type="ARBA" id="ARBA00022475"/>
    </source>
</evidence>
<dbReference type="AlphaFoldDB" id="A0AAW1LC60"/>
<evidence type="ECO:0000256" key="10">
    <source>
        <dbReference type="SAM" id="Phobius"/>
    </source>
</evidence>
<name>A0AAW1LC60_POPJA</name>
<keyword evidence="2" id="KW-1003">Cell membrane</keyword>
<keyword evidence="7 10" id="KW-0472">Membrane</keyword>
<reference evidence="11 12" key="1">
    <citation type="journal article" date="2024" name="BMC Genomics">
        <title>De novo assembly and annotation of Popillia japonica's genome with initial clues to its potential as an invasive pest.</title>
        <authorList>
            <person name="Cucini C."/>
            <person name="Boschi S."/>
            <person name="Funari R."/>
            <person name="Cardaioli E."/>
            <person name="Iannotti N."/>
            <person name="Marturano G."/>
            <person name="Paoli F."/>
            <person name="Bruttini M."/>
            <person name="Carapelli A."/>
            <person name="Frati F."/>
            <person name="Nardi F."/>
        </authorList>
    </citation>
    <scope>NUCLEOTIDE SEQUENCE [LARGE SCALE GENOMIC DNA]</scope>
    <source>
        <strain evidence="11">DMR45628</strain>
    </source>
</reference>